<keyword evidence="2" id="KW-0812">Transmembrane</keyword>
<dbReference type="EMBL" id="CAEZVJ010000083">
    <property type="protein sequence ID" value="CAB4631537.1"/>
    <property type="molecule type" value="Genomic_DNA"/>
</dbReference>
<protein>
    <submittedName>
        <fullName evidence="4">Unannotated protein</fullName>
    </submittedName>
</protein>
<dbReference type="SUPFAM" id="SSF56954">
    <property type="entry name" value="Outer membrane efflux proteins (OEP)"/>
    <property type="match status" value="1"/>
</dbReference>
<dbReference type="PROSITE" id="PS51257">
    <property type="entry name" value="PROKAR_LIPOPROTEIN"/>
    <property type="match status" value="1"/>
</dbReference>
<sequence length="298" mass="31642">MHVYERMVTNMKKNTLLAVLALSAIGLAGCSFTGSEVPVSDTAGAPAVGGNTTDLGSAAGISSVRDESIITTAYAFLTGDDPAAVADEVEKRSKAAQGKIDGRSVYSDNDGKITSVSLTVRIPAAEIDSFLTGLDQIATVHSLSQNSTDVTLTVTDYEARISALESSIARFTALEKSAKTTQDLIEIESALADRQAQLEQLQSEMRYYNDQIALSTIQIDIGLPDSATDPIPDNFWGGIVAGWYGLLAFFGGTLVAIGMVIPWLPVAAVIAWLARWLVRRAAVRRSATTVSAKKPAKR</sequence>
<dbReference type="AlphaFoldDB" id="A0A6J6J3C8"/>
<evidence type="ECO:0000259" key="3">
    <source>
        <dbReference type="Pfam" id="PF14257"/>
    </source>
</evidence>
<keyword evidence="1" id="KW-0175">Coiled coil</keyword>
<evidence type="ECO:0000256" key="2">
    <source>
        <dbReference type="SAM" id="Phobius"/>
    </source>
</evidence>
<evidence type="ECO:0000313" key="4">
    <source>
        <dbReference type="EMBL" id="CAB4631537.1"/>
    </source>
</evidence>
<organism evidence="4">
    <name type="scientific">freshwater metagenome</name>
    <dbReference type="NCBI Taxonomy" id="449393"/>
    <lineage>
        <taxon>unclassified sequences</taxon>
        <taxon>metagenomes</taxon>
        <taxon>ecological metagenomes</taxon>
    </lineage>
</organism>
<accession>A0A6J6J3C8</accession>
<keyword evidence="2" id="KW-0472">Membrane</keyword>
<name>A0A6J6J3C8_9ZZZZ</name>
<evidence type="ECO:0000256" key="1">
    <source>
        <dbReference type="SAM" id="Coils"/>
    </source>
</evidence>
<proteinExistence type="predicted"/>
<dbReference type="InterPro" id="IPR025645">
    <property type="entry name" value="DUF4349"/>
</dbReference>
<keyword evidence="2" id="KW-1133">Transmembrane helix</keyword>
<gene>
    <name evidence="4" type="ORF">UFOPK1961_00790</name>
</gene>
<feature type="coiled-coil region" evidence="1">
    <location>
        <begin position="184"/>
        <end position="211"/>
    </location>
</feature>
<feature type="transmembrane region" description="Helical" evidence="2">
    <location>
        <begin position="241"/>
        <end position="274"/>
    </location>
</feature>
<feature type="domain" description="DUF4349" evidence="3">
    <location>
        <begin position="68"/>
        <end position="275"/>
    </location>
</feature>
<reference evidence="4" key="1">
    <citation type="submission" date="2020-05" db="EMBL/GenBank/DDBJ databases">
        <authorList>
            <person name="Chiriac C."/>
            <person name="Salcher M."/>
            <person name="Ghai R."/>
            <person name="Kavagutti S V."/>
        </authorList>
    </citation>
    <scope>NUCLEOTIDE SEQUENCE</scope>
</reference>
<dbReference type="Pfam" id="PF14257">
    <property type="entry name" value="DUF4349"/>
    <property type="match status" value="1"/>
</dbReference>